<accession>A0AAF3FD27</accession>
<evidence type="ECO:0000313" key="14">
    <source>
        <dbReference type="Proteomes" id="UP000887575"/>
    </source>
</evidence>
<dbReference type="InterPro" id="IPR033177">
    <property type="entry name" value="PSD-B"/>
</dbReference>
<evidence type="ECO:0000256" key="12">
    <source>
        <dbReference type="ARBA" id="ARBA00045136"/>
    </source>
</evidence>
<dbReference type="NCBIfam" id="TIGR00163">
    <property type="entry name" value="PS_decarb"/>
    <property type="match status" value="1"/>
</dbReference>
<name>A0AAF3FD27_9BILA</name>
<evidence type="ECO:0000256" key="4">
    <source>
        <dbReference type="ARBA" id="ARBA00022516"/>
    </source>
</evidence>
<keyword evidence="13" id="KW-0812">Transmembrane</keyword>
<evidence type="ECO:0000256" key="5">
    <source>
        <dbReference type="ARBA" id="ARBA00022793"/>
    </source>
</evidence>
<evidence type="ECO:0000256" key="9">
    <source>
        <dbReference type="ARBA" id="ARBA00023264"/>
    </source>
</evidence>
<evidence type="ECO:0000256" key="6">
    <source>
        <dbReference type="ARBA" id="ARBA00023098"/>
    </source>
</evidence>
<sequence>MQIDIPLIDAHLNNYSIFALGLVFTPMFYFFAPSVWKFLFGSGGVIQESIYLMFPSLSVPYTHLAGKIANIQLPVFIRSFIYSIYIWYHGINMKEAANEDLKSYKSLQALFTRPLKPGMRPIDDCTLVSPVDGVVIEFGEISDDRKIQQIKSHTYEFEEFLGPIDPKHKANNKLYEVVIYLRATDYHCYHSPTKWETHTKVEHAGHILPFKLHKFIPQWFSINARVALIGKWKYGFFSMTPVAATTVGDIHINPEFERTPPKKLESKHDHYAKYTMYEQVLSYKPGDKVGHFEAGSECVLIFEAPPHLKFDVKKGQLIHYGNRLLSVDPESPDDSEMIVSSKFDDFNPYRALDAE</sequence>
<evidence type="ECO:0000256" key="13">
    <source>
        <dbReference type="SAM" id="Phobius"/>
    </source>
</evidence>
<dbReference type="GO" id="GO:0005739">
    <property type="term" value="C:mitochondrion"/>
    <property type="evidence" value="ECO:0007669"/>
    <property type="project" value="TreeGrafter"/>
</dbReference>
<dbReference type="Pfam" id="PF02666">
    <property type="entry name" value="PS_Dcarbxylase"/>
    <property type="match status" value="1"/>
</dbReference>
<evidence type="ECO:0000256" key="11">
    <source>
        <dbReference type="ARBA" id="ARBA00024326"/>
    </source>
</evidence>
<dbReference type="InterPro" id="IPR003817">
    <property type="entry name" value="PS_Dcarbxylase"/>
</dbReference>
<comment type="pathway">
    <text evidence="2">Lipid metabolism.</text>
</comment>
<comment type="cofactor">
    <cofactor evidence="1">
        <name>pyruvate</name>
        <dbReference type="ChEBI" id="CHEBI:15361"/>
    </cofactor>
</comment>
<dbReference type="PANTHER" id="PTHR10067:SF6">
    <property type="entry name" value="PHOSPHATIDYLSERINE DECARBOXYLASE PROENZYME, MITOCHONDRIAL"/>
    <property type="match status" value="1"/>
</dbReference>
<keyword evidence="13" id="KW-1133">Transmembrane helix</keyword>
<protein>
    <recommendedName>
        <fullName evidence="3">phosphatidylserine decarboxylase</fullName>
        <ecNumber evidence="3">4.1.1.65</ecNumber>
    </recommendedName>
</protein>
<dbReference type="EC" id="4.1.1.65" evidence="3"/>
<dbReference type="GO" id="GO:0006646">
    <property type="term" value="P:phosphatidylethanolamine biosynthetic process"/>
    <property type="evidence" value="ECO:0007669"/>
    <property type="project" value="TreeGrafter"/>
</dbReference>
<organism evidence="14 15">
    <name type="scientific">Mesorhabditis belari</name>
    <dbReference type="NCBI Taxonomy" id="2138241"/>
    <lineage>
        <taxon>Eukaryota</taxon>
        <taxon>Metazoa</taxon>
        <taxon>Ecdysozoa</taxon>
        <taxon>Nematoda</taxon>
        <taxon>Chromadorea</taxon>
        <taxon>Rhabditida</taxon>
        <taxon>Rhabditina</taxon>
        <taxon>Rhabditomorpha</taxon>
        <taxon>Rhabditoidea</taxon>
        <taxon>Rhabditidae</taxon>
        <taxon>Mesorhabditinae</taxon>
        <taxon>Mesorhabditis</taxon>
    </lineage>
</organism>
<keyword evidence="8" id="KW-0456">Lyase</keyword>
<evidence type="ECO:0000313" key="15">
    <source>
        <dbReference type="WBParaSite" id="MBELARI_LOCUS4500"/>
    </source>
</evidence>
<keyword evidence="10" id="KW-0670">Pyruvate</keyword>
<feature type="transmembrane region" description="Helical" evidence="13">
    <location>
        <begin position="12"/>
        <end position="32"/>
    </location>
</feature>
<keyword evidence="5" id="KW-0210">Decarboxylase</keyword>
<dbReference type="Proteomes" id="UP000887575">
    <property type="component" value="Unassembled WGS sequence"/>
</dbReference>
<dbReference type="AlphaFoldDB" id="A0AAF3FD27"/>
<keyword evidence="13" id="KW-0472">Membrane</keyword>
<evidence type="ECO:0000256" key="7">
    <source>
        <dbReference type="ARBA" id="ARBA00023209"/>
    </source>
</evidence>
<evidence type="ECO:0000256" key="3">
    <source>
        <dbReference type="ARBA" id="ARBA00012243"/>
    </source>
</evidence>
<evidence type="ECO:0000256" key="10">
    <source>
        <dbReference type="ARBA" id="ARBA00023317"/>
    </source>
</evidence>
<keyword evidence="14" id="KW-1185">Reference proteome</keyword>
<proteinExistence type="predicted"/>
<evidence type="ECO:0000256" key="1">
    <source>
        <dbReference type="ARBA" id="ARBA00001928"/>
    </source>
</evidence>
<comment type="function">
    <text evidence="12">Catalyzes the formation of phosphatidylethanolamine (PtdEtn) from phosphatidylserine (PtdSer). Plays a central role in phospholipid metabolism and in the interorganelle trafficking of phosphatidylserine. May be involved in lipid droplet biogenesis at the endoplasmic reticulum membrane.</text>
</comment>
<keyword evidence="9" id="KW-1208">Phospholipid metabolism</keyword>
<dbReference type="PANTHER" id="PTHR10067">
    <property type="entry name" value="PHOSPHATIDYLSERINE DECARBOXYLASE"/>
    <property type="match status" value="1"/>
</dbReference>
<keyword evidence="6" id="KW-0443">Lipid metabolism</keyword>
<keyword evidence="7" id="KW-0594">Phospholipid biosynthesis</keyword>
<keyword evidence="4" id="KW-0444">Lipid biosynthesis</keyword>
<evidence type="ECO:0000256" key="8">
    <source>
        <dbReference type="ARBA" id="ARBA00023239"/>
    </source>
</evidence>
<evidence type="ECO:0000256" key="2">
    <source>
        <dbReference type="ARBA" id="ARBA00005189"/>
    </source>
</evidence>
<dbReference type="GO" id="GO:0004609">
    <property type="term" value="F:phosphatidylserine decarboxylase activity"/>
    <property type="evidence" value="ECO:0007669"/>
    <property type="project" value="UniProtKB-EC"/>
</dbReference>
<reference evidence="15" key="1">
    <citation type="submission" date="2024-02" db="UniProtKB">
        <authorList>
            <consortium name="WormBaseParasite"/>
        </authorList>
    </citation>
    <scope>IDENTIFICATION</scope>
</reference>
<comment type="pathway">
    <text evidence="11">Phospholipid metabolism; phosphatidylethanolamine biosynthesis.</text>
</comment>
<dbReference type="WBParaSite" id="MBELARI_LOCUS4500">
    <property type="protein sequence ID" value="MBELARI_LOCUS4500"/>
    <property type="gene ID" value="MBELARI_LOCUS4500"/>
</dbReference>